<dbReference type="InterPro" id="IPR014710">
    <property type="entry name" value="RmlC-like_jellyroll"/>
</dbReference>
<dbReference type="EMBL" id="VNWL01000016">
    <property type="protein sequence ID" value="TXK03101.1"/>
    <property type="molecule type" value="Genomic_DNA"/>
</dbReference>
<comment type="caution">
    <text evidence="1">The sequence shown here is derived from an EMBL/GenBank/DDBJ whole genome shotgun (WGS) entry which is preliminary data.</text>
</comment>
<proteinExistence type="predicted"/>
<evidence type="ECO:0008006" key="5">
    <source>
        <dbReference type="Google" id="ProtNLM"/>
    </source>
</evidence>
<dbReference type="OrthoDB" id="9798066at2"/>
<evidence type="ECO:0000313" key="3">
    <source>
        <dbReference type="Proteomes" id="UP000284189"/>
    </source>
</evidence>
<protein>
    <recommendedName>
        <fullName evidence="5">Cupin</fullName>
    </recommendedName>
</protein>
<organism evidence="1 3">
    <name type="scientific">Flagellimonas aequoris</name>
    <dbReference type="NCBI Taxonomy" id="2306997"/>
    <lineage>
        <taxon>Bacteria</taxon>
        <taxon>Pseudomonadati</taxon>
        <taxon>Bacteroidota</taxon>
        <taxon>Flavobacteriia</taxon>
        <taxon>Flavobacteriales</taxon>
        <taxon>Flavobacteriaceae</taxon>
        <taxon>Flagellimonas</taxon>
    </lineage>
</organism>
<evidence type="ECO:0000313" key="1">
    <source>
        <dbReference type="EMBL" id="RIV71536.1"/>
    </source>
</evidence>
<dbReference type="Proteomes" id="UP000321528">
    <property type="component" value="Unassembled WGS sequence"/>
</dbReference>
<accession>A0A418N967</accession>
<dbReference type="AlphaFoldDB" id="A0A418N967"/>
<evidence type="ECO:0000313" key="4">
    <source>
        <dbReference type="Proteomes" id="UP000321528"/>
    </source>
</evidence>
<dbReference type="EMBL" id="QXFJ01000017">
    <property type="protein sequence ID" value="RIV71536.1"/>
    <property type="molecule type" value="Genomic_DNA"/>
</dbReference>
<name>A0A418N967_9FLAO</name>
<dbReference type="RefSeq" id="WP_119639706.1">
    <property type="nucleotide sequence ID" value="NZ_QXFJ01000017.1"/>
</dbReference>
<dbReference type="Proteomes" id="UP000284189">
    <property type="component" value="Unassembled WGS sequence"/>
</dbReference>
<reference evidence="1 3" key="1">
    <citation type="submission" date="2018-08" db="EMBL/GenBank/DDBJ databases">
        <title>Proposal of Muricauda 72 sp.nov. and Muricauda NH166 sp.nov., isolated from seawater.</title>
        <authorList>
            <person name="Cheng H."/>
            <person name="Wu Y.-H."/>
            <person name="Guo L.-L."/>
            <person name="Xu X.-W."/>
        </authorList>
    </citation>
    <scope>NUCLEOTIDE SEQUENCE [LARGE SCALE GENOMIC DNA]</scope>
    <source>
        <strain evidence="1 3">NH166</strain>
    </source>
</reference>
<keyword evidence="4" id="KW-1185">Reference proteome</keyword>
<gene>
    <name evidence="1" type="ORF">D2U88_07160</name>
    <name evidence="2" type="ORF">FQ019_07105</name>
</gene>
<evidence type="ECO:0000313" key="2">
    <source>
        <dbReference type="EMBL" id="TXK03101.1"/>
    </source>
</evidence>
<reference evidence="2 4" key="2">
    <citation type="submission" date="2019-07" db="EMBL/GenBank/DDBJ databases">
        <title>Draft genome of two Muricauda strains isolated from deep sea.</title>
        <authorList>
            <person name="Sun C."/>
        </authorList>
    </citation>
    <scope>NUCLEOTIDE SEQUENCE [LARGE SCALE GENOMIC DNA]</scope>
    <source>
        <strain evidence="2 4">NH166</strain>
    </source>
</reference>
<sequence>MTNKKAEGKLPNLGTIDTYCIQDKGSHPFLVRDSWQMVKLNYFEKYGFLNMGTLYRHDDTDKGIALMSGTVYVIAMETVDDLTHFEMELLKKGVSYNIPKKRWYTFIMEEGSELILLEKPDTQLNDTVTVQLNEAQLNLLRELFNSKKVKL</sequence>
<dbReference type="Gene3D" id="2.60.120.10">
    <property type="entry name" value="Jelly Rolls"/>
    <property type="match status" value="1"/>
</dbReference>